<evidence type="ECO:0000256" key="1">
    <source>
        <dbReference type="SAM" id="SignalP"/>
    </source>
</evidence>
<dbReference type="EMBL" id="FQYP01000002">
    <property type="protein sequence ID" value="SHI63813.1"/>
    <property type="molecule type" value="Genomic_DNA"/>
</dbReference>
<reference evidence="4" key="1">
    <citation type="submission" date="2016-11" db="EMBL/GenBank/DDBJ databases">
        <authorList>
            <person name="Varghese N."/>
            <person name="Submissions S."/>
        </authorList>
    </citation>
    <scope>NUCLEOTIDE SEQUENCE [LARGE SCALE GENOMIC DNA]</scope>
    <source>
        <strain evidence="4">DSM 22623</strain>
    </source>
</reference>
<dbReference type="STRING" id="570521.SAMN04488508_102252"/>
<dbReference type="PROSITE" id="PS51257">
    <property type="entry name" value="PROKAR_LIPOPROTEIN"/>
    <property type="match status" value="1"/>
</dbReference>
<organism evidence="3 4">
    <name type="scientific">Aquimarina spongiae</name>
    <dbReference type="NCBI Taxonomy" id="570521"/>
    <lineage>
        <taxon>Bacteria</taxon>
        <taxon>Pseudomonadati</taxon>
        <taxon>Bacteroidota</taxon>
        <taxon>Flavobacteriia</taxon>
        <taxon>Flavobacteriales</taxon>
        <taxon>Flavobacteriaceae</taxon>
        <taxon>Aquimarina</taxon>
    </lineage>
</organism>
<gene>
    <name evidence="3" type="ORF">SAMN04488508_102252</name>
</gene>
<sequence length="242" mass="26109">MTTLAKFLVTLCMSLAFCSCNISIDGLNGIKGQGEVVKKERTIDQNFEAVKASRGLDVILVESNDKKVIVEANENLHEHIEIYVEKNTLYITSDENIYRADEKKVYVSYDQLNKIHVNSGASVYSDQEVAQKDLALSASSGADIKLKVKAQTVNSSVSSGAFIDLEGKVENHSASASSGANIRAQDLLSLVSEAKASSGANIRIHAQKEFTGKATSGANVVYYGKPEKVSETDNSGGNVRRN</sequence>
<feature type="domain" description="Putative auto-transporter adhesin head GIN" evidence="2">
    <location>
        <begin position="46"/>
        <end position="226"/>
    </location>
</feature>
<dbReference type="OrthoDB" id="942536at2"/>
<proteinExistence type="predicted"/>
<evidence type="ECO:0000259" key="2">
    <source>
        <dbReference type="Pfam" id="PF10988"/>
    </source>
</evidence>
<dbReference type="RefSeq" id="WP_073314904.1">
    <property type="nucleotide sequence ID" value="NZ_FQYP01000002.1"/>
</dbReference>
<feature type="signal peptide" evidence="1">
    <location>
        <begin position="1"/>
        <end position="18"/>
    </location>
</feature>
<dbReference type="Proteomes" id="UP000184432">
    <property type="component" value="Unassembled WGS sequence"/>
</dbReference>
<name>A0A1M6CSH2_9FLAO</name>
<keyword evidence="4" id="KW-1185">Reference proteome</keyword>
<dbReference type="Pfam" id="PF10988">
    <property type="entry name" value="DUF2807"/>
    <property type="match status" value="1"/>
</dbReference>
<protein>
    <submittedName>
        <fullName evidence="3">Putative auto-transporter adhesin, head GIN domain</fullName>
    </submittedName>
</protein>
<dbReference type="AlphaFoldDB" id="A0A1M6CSH2"/>
<accession>A0A1M6CSH2</accession>
<evidence type="ECO:0000313" key="3">
    <source>
        <dbReference type="EMBL" id="SHI63813.1"/>
    </source>
</evidence>
<dbReference type="InterPro" id="IPR021255">
    <property type="entry name" value="DUF2807"/>
</dbReference>
<keyword evidence="1" id="KW-0732">Signal</keyword>
<feature type="chain" id="PRO_5012048013" evidence="1">
    <location>
        <begin position="19"/>
        <end position="242"/>
    </location>
</feature>
<evidence type="ECO:0000313" key="4">
    <source>
        <dbReference type="Proteomes" id="UP000184432"/>
    </source>
</evidence>
<dbReference type="Gene3D" id="2.160.20.120">
    <property type="match status" value="1"/>
</dbReference>